<dbReference type="EMBL" id="JAODUP010000178">
    <property type="protein sequence ID" value="KAK2158067.1"/>
    <property type="molecule type" value="Genomic_DNA"/>
</dbReference>
<gene>
    <name evidence="3" type="ORF">LSH36_178g06106</name>
</gene>
<feature type="domain" description="HTH CENPB-type" evidence="2">
    <location>
        <begin position="26"/>
        <end position="91"/>
    </location>
</feature>
<dbReference type="AlphaFoldDB" id="A0AAD9JRX1"/>
<dbReference type="InterPro" id="IPR006600">
    <property type="entry name" value="HTH_CenpB_DNA-bd_dom"/>
</dbReference>
<feature type="non-terminal residue" evidence="3">
    <location>
        <position position="1"/>
    </location>
</feature>
<dbReference type="Gene3D" id="1.10.10.60">
    <property type="entry name" value="Homeodomain-like"/>
    <property type="match status" value="1"/>
</dbReference>
<proteinExistence type="predicted"/>
<dbReference type="Proteomes" id="UP001208570">
    <property type="component" value="Unassembled WGS sequence"/>
</dbReference>
<accession>A0AAD9JRX1</accession>
<reference evidence="3" key="1">
    <citation type="journal article" date="2023" name="Mol. Biol. Evol.">
        <title>Third-Generation Sequencing Reveals the Adaptive Role of the Epigenome in Three Deep-Sea Polychaetes.</title>
        <authorList>
            <person name="Perez M."/>
            <person name="Aroh O."/>
            <person name="Sun Y."/>
            <person name="Lan Y."/>
            <person name="Juniper S.K."/>
            <person name="Young C.R."/>
            <person name="Angers B."/>
            <person name="Qian P.Y."/>
        </authorList>
    </citation>
    <scope>NUCLEOTIDE SEQUENCE</scope>
    <source>
        <strain evidence="3">P08H-3</strain>
    </source>
</reference>
<keyword evidence="1" id="KW-0238">DNA-binding</keyword>
<evidence type="ECO:0000259" key="2">
    <source>
        <dbReference type="PROSITE" id="PS51253"/>
    </source>
</evidence>
<protein>
    <recommendedName>
        <fullName evidence="2">HTH CENPB-type domain-containing protein</fullName>
    </recommendedName>
</protein>
<evidence type="ECO:0000256" key="1">
    <source>
        <dbReference type="ARBA" id="ARBA00023125"/>
    </source>
</evidence>
<dbReference type="PROSITE" id="PS51253">
    <property type="entry name" value="HTH_CENPB"/>
    <property type="match status" value="1"/>
</dbReference>
<dbReference type="Pfam" id="PF03221">
    <property type="entry name" value="HTH_Tnp_Tc5"/>
    <property type="match status" value="1"/>
</dbReference>
<sequence>INSNANHSQSLTKSWVELESCTLQKKSLCRKLVKLPELEENVVDWRAQVRPQGTAVSTTELRARDLHITDFRASENWTSSFPRRHQLSICRRTHISQRLRDNYEYKLLEFQSIIIKQRKFHYCELIHIGNTDQTLITFDMLY</sequence>
<dbReference type="InterPro" id="IPR009057">
    <property type="entry name" value="Homeodomain-like_sf"/>
</dbReference>
<dbReference type="GO" id="GO:0003677">
    <property type="term" value="F:DNA binding"/>
    <property type="evidence" value="ECO:0007669"/>
    <property type="project" value="UniProtKB-KW"/>
</dbReference>
<evidence type="ECO:0000313" key="3">
    <source>
        <dbReference type="EMBL" id="KAK2158067.1"/>
    </source>
</evidence>
<evidence type="ECO:0000313" key="4">
    <source>
        <dbReference type="Proteomes" id="UP001208570"/>
    </source>
</evidence>
<dbReference type="SUPFAM" id="SSF46689">
    <property type="entry name" value="Homeodomain-like"/>
    <property type="match status" value="1"/>
</dbReference>
<keyword evidence="4" id="KW-1185">Reference proteome</keyword>
<name>A0AAD9JRX1_9ANNE</name>
<organism evidence="3 4">
    <name type="scientific">Paralvinella palmiformis</name>
    <dbReference type="NCBI Taxonomy" id="53620"/>
    <lineage>
        <taxon>Eukaryota</taxon>
        <taxon>Metazoa</taxon>
        <taxon>Spiralia</taxon>
        <taxon>Lophotrochozoa</taxon>
        <taxon>Annelida</taxon>
        <taxon>Polychaeta</taxon>
        <taxon>Sedentaria</taxon>
        <taxon>Canalipalpata</taxon>
        <taxon>Terebellida</taxon>
        <taxon>Terebelliformia</taxon>
        <taxon>Alvinellidae</taxon>
        <taxon>Paralvinella</taxon>
    </lineage>
</organism>
<comment type="caution">
    <text evidence="3">The sequence shown here is derived from an EMBL/GenBank/DDBJ whole genome shotgun (WGS) entry which is preliminary data.</text>
</comment>